<keyword evidence="3" id="KW-1185">Reference proteome</keyword>
<proteinExistence type="predicted"/>
<evidence type="ECO:0000313" key="3">
    <source>
        <dbReference type="Proteomes" id="UP000822688"/>
    </source>
</evidence>
<gene>
    <name evidence="2" type="ORF">KC19_VG318000</name>
</gene>
<name>A0A8T0HW71_CERPU</name>
<sequence>MMQSFKSVATSRQVFSAMEMETGIQSTVEANGEPNRDTTERNGHADMDDGRNEGQLDFNNNSEEVAPVCNYVVTYVGLPPVRGSRRATTGEDMTAPIVLASAMAQNGMRGFESVVAGDEIKAEENTENIVSSGEEIVVADCNPGSEPNMDDESGVENVVQISHTTPPSSEVLCQCGNCAREVIILSDDEDDNPLYKNPRKIRGVEGLGVQKTKHGDNVNDPNYVDSERIRMYLENITKTLTWRGIRKYSPLQKWEYKKGHAVDGVKEVEKWAIDVGLAIEEGGSSNPSKKRRLSNIEEPVKYGQSSTSLLLPKDEDTKKESEDRNKLPNNEDDVDSDIKRKGKKPMDNQ</sequence>
<reference evidence="2" key="1">
    <citation type="submission" date="2020-06" db="EMBL/GenBank/DDBJ databases">
        <title>WGS assembly of Ceratodon purpureus strain R40.</title>
        <authorList>
            <person name="Carey S.B."/>
            <person name="Jenkins J."/>
            <person name="Shu S."/>
            <person name="Lovell J.T."/>
            <person name="Sreedasyam A."/>
            <person name="Maumus F."/>
            <person name="Tiley G.P."/>
            <person name="Fernandez-Pozo N."/>
            <person name="Barry K."/>
            <person name="Chen C."/>
            <person name="Wang M."/>
            <person name="Lipzen A."/>
            <person name="Daum C."/>
            <person name="Saski C.A."/>
            <person name="Payton A.C."/>
            <person name="Mcbreen J.C."/>
            <person name="Conrad R.E."/>
            <person name="Kollar L.M."/>
            <person name="Olsson S."/>
            <person name="Huttunen S."/>
            <person name="Landis J.B."/>
            <person name="Wickett N.J."/>
            <person name="Johnson M.G."/>
            <person name="Rensing S.A."/>
            <person name="Grimwood J."/>
            <person name="Schmutz J."/>
            <person name="Mcdaniel S.F."/>
        </authorList>
    </citation>
    <scope>NUCLEOTIDE SEQUENCE</scope>
    <source>
        <strain evidence="2">R40</strain>
    </source>
</reference>
<comment type="caution">
    <text evidence="2">The sequence shown here is derived from an EMBL/GenBank/DDBJ whole genome shotgun (WGS) entry which is preliminary data.</text>
</comment>
<feature type="region of interest" description="Disordered" evidence="1">
    <location>
        <begin position="280"/>
        <end position="349"/>
    </location>
</feature>
<evidence type="ECO:0000256" key="1">
    <source>
        <dbReference type="SAM" id="MobiDB-lite"/>
    </source>
</evidence>
<organism evidence="2 3">
    <name type="scientific">Ceratodon purpureus</name>
    <name type="common">Fire moss</name>
    <name type="synonym">Dicranum purpureum</name>
    <dbReference type="NCBI Taxonomy" id="3225"/>
    <lineage>
        <taxon>Eukaryota</taxon>
        <taxon>Viridiplantae</taxon>
        <taxon>Streptophyta</taxon>
        <taxon>Embryophyta</taxon>
        <taxon>Bryophyta</taxon>
        <taxon>Bryophytina</taxon>
        <taxon>Bryopsida</taxon>
        <taxon>Dicranidae</taxon>
        <taxon>Pseudoditrichales</taxon>
        <taxon>Ditrichaceae</taxon>
        <taxon>Ceratodon</taxon>
    </lineage>
</organism>
<accession>A0A8T0HW71</accession>
<protein>
    <submittedName>
        <fullName evidence="2">Uncharacterized protein</fullName>
    </submittedName>
</protein>
<dbReference type="EMBL" id="CM026426">
    <property type="protein sequence ID" value="KAG0575096.1"/>
    <property type="molecule type" value="Genomic_DNA"/>
</dbReference>
<feature type="region of interest" description="Disordered" evidence="1">
    <location>
        <begin position="25"/>
        <end position="56"/>
    </location>
</feature>
<dbReference type="Proteomes" id="UP000822688">
    <property type="component" value="Chromosome V"/>
</dbReference>
<evidence type="ECO:0000313" key="2">
    <source>
        <dbReference type="EMBL" id="KAG0575096.1"/>
    </source>
</evidence>
<dbReference type="AlphaFoldDB" id="A0A8T0HW71"/>
<feature type="compositionally biased region" description="Basic and acidic residues" evidence="1">
    <location>
        <begin position="312"/>
        <end position="326"/>
    </location>
</feature>
<feature type="compositionally biased region" description="Basic and acidic residues" evidence="1">
    <location>
        <begin position="34"/>
        <end position="54"/>
    </location>
</feature>
<feature type="compositionally biased region" description="Basic and acidic residues" evidence="1">
    <location>
        <begin position="336"/>
        <end position="349"/>
    </location>
</feature>